<evidence type="ECO:0000313" key="2">
    <source>
        <dbReference type="EMBL" id="TYT74512.1"/>
    </source>
</evidence>
<name>A0A5S5MFL6_9BACT</name>
<dbReference type="GO" id="GO:0016747">
    <property type="term" value="F:acyltransferase activity, transferring groups other than amino-acyl groups"/>
    <property type="evidence" value="ECO:0007669"/>
    <property type="project" value="InterPro"/>
</dbReference>
<keyword evidence="2" id="KW-0808">Transferase</keyword>
<dbReference type="PANTHER" id="PTHR41700">
    <property type="entry name" value="GCN5-RELATED N-ACETYLTRANSFERASE"/>
    <property type="match status" value="1"/>
</dbReference>
<accession>A0A5S5MFL6</accession>
<sequence>MAAGICGGTMAGCGFPENKRGGLGPTETETRALRPYSCSIGTLTDAPMSAMTCSHGNEGQKKIGILIMEVEIRRLSTQEEMDACIALQKTIWGLEDQGVTSPISLKAWTMEDVRTGFVLGAFADKGMVGMAIAMATMEPGLAYGHMLGVLDEYRDRSVGGLLHQVLVQELLSRNIREMAWTYDPMESRNGYLYLTLQGGKGIRYMEDCYHVPCSMHAGIPMDRLLVRCSLDGKPEHKDDMTTAGALALYPLAGPEHMPHDNAVLLEIPGDLKTLKMNDMDRALRWQQDIRCVFTEYLNRRSYHATRLFSETSDTGRRSFYLLSRNRTIS</sequence>
<dbReference type="InterPro" id="IPR016181">
    <property type="entry name" value="Acyl_CoA_acyltransferase"/>
</dbReference>
<feature type="domain" description="N-acetyltransferase" evidence="1">
    <location>
        <begin position="70"/>
        <end position="226"/>
    </location>
</feature>
<dbReference type="InterPro" id="IPR038764">
    <property type="entry name" value="GNAT_N_AcTrfase_prd"/>
</dbReference>
<dbReference type="Gene3D" id="3.40.630.30">
    <property type="match status" value="1"/>
</dbReference>
<dbReference type="OrthoDB" id="9797990at2"/>
<comment type="caution">
    <text evidence="2">The sequence shown here is derived from an EMBL/GenBank/DDBJ whole genome shotgun (WGS) entry which is preliminary data.</text>
</comment>
<dbReference type="InterPro" id="IPR000182">
    <property type="entry name" value="GNAT_dom"/>
</dbReference>
<dbReference type="EMBL" id="VDMB01000010">
    <property type="protein sequence ID" value="TYT74512.1"/>
    <property type="molecule type" value="Genomic_DNA"/>
</dbReference>
<evidence type="ECO:0000313" key="3">
    <source>
        <dbReference type="Proteomes" id="UP000321899"/>
    </source>
</evidence>
<organism evidence="2 3">
    <name type="scientific">Desulfobotulus mexicanus</name>
    <dbReference type="NCBI Taxonomy" id="2586642"/>
    <lineage>
        <taxon>Bacteria</taxon>
        <taxon>Pseudomonadati</taxon>
        <taxon>Thermodesulfobacteriota</taxon>
        <taxon>Desulfobacteria</taxon>
        <taxon>Desulfobacterales</taxon>
        <taxon>Desulfobacteraceae</taxon>
        <taxon>Desulfobotulus</taxon>
    </lineage>
</organism>
<dbReference type="Proteomes" id="UP000321899">
    <property type="component" value="Unassembled WGS sequence"/>
</dbReference>
<reference evidence="2 3" key="1">
    <citation type="submission" date="2019-06" db="EMBL/GenBank/DDBJ databases">
        <title>Desulfobotulus mexicanus sp. nov., a novel sulfate-reducing bacterium isolated from the sediment of an alkaline crater lake in Mexico.</title>
        <authorList>
            <person name="Hirschler-Rea A."/>
        </authorList>
    </citation>
    <scope>NUCLEOTIDE SEQUENCE [LARGE SCALE GENOMIC DNA]</scope>
    <source>
        <strain evidence="2 3">PAR22N</strain>
    </source>
</reference>
<dbReference type="PROSITE" id="PS51186">
    <property type="entry name" value="GNAT"/>
    <property type="match status" value="1"/>
</dbReference>
<dbReference type="AlphaFoldDB" id="A0A5S5MFL6"/>
<evidence type="ECO:0000259" key="1">
    <source>
        <dbReference type="PROSITE" id="PS51186"/>
    </source>
</evidence>
<keyword evidence="3" id="KW-1185">Reference proteome</keyword>
<dbReference type="PANTHER" id="PTHR41700:SF1">
    <property type="entry name" value="N-ACETYLTRANSFERASE DOMAIN-CONTAINING PROTEIN"/>
    <property type="match status" value="1"/>
</dbReference>
<dbReference type="SUPFAM" id="SSF55729">
    <property type="entry name" value="Acyl-CoA N-acyltransferases (Nat)"/>
    <property type="match status" value="1"/>
</dbReference>
<proteinExistence type="predicted"/>
<protein>
    <submittedName>
        <fullName evidence="2">GNAT family N-acetyltransferase</fullName>
    </submittedName>
</protein>
<dbReference type="Pfam" id="PF00583">
    <property type="entry name" value="Acetyltransf_1"/>
    <property type="match status" value="1"/>
</dbReference>
<gene>
    <name evidence="2" type="ORF">FIM25_09050</name>
</gene>